<dbReference type="InterPro" id="IPR002885">
    <property type="entry name" value="PPR_rpt"/>
</dbReference>
<dbReference type="GO" id="GO:0009451">
    <property type="term" value="P:RNA modification"/>
    <property type="evidence" value="ECO:0007669"/>
    <property type="project" value="InterPro"/>
</dbReference>
<dbReference type="NCBIfam" id="TIGR00756">
    <property type="entry name" value="PPR"/>
    <property type="match status" value="4"/>
</dbReference>
<dbReference type="PANTHER" id="PTHR47926">
    <property type="entry name" value="PENTATRICOPEPTIDE REPEAT-CONTAINING PROTEIN"/>
    <property type="match status" value="1"/>
</dbReference>
<proteinExistence type="predicted"/>
<organism evidence="4">
    <name type="scientific">Selaginella moellendorffii</name>
    <name type="common">Spikemoss</name>
    <dbReference type="NCBI Taxonomy" id="88036"/>
    <lineage>
        <taxon>Eukaryota</taxon>
        <taxon>Viridiplantae</taxon>
        <taxon>Streptophyta</taxon>
        <taxon>Embryophyta</taxon>
        <taxon>Tracheophyta</taxon>
        <taxon>Lycopodiopsida</taxon>
        <taxon>Selaginellales</taxon>
        <taxon>Selaginellaceae</taxon>
        <taxon>Selaginella</taxon>
    </lineage>
</organism>
<keyword evidence="4" id="KW-1185">Reference proteome</keyword>
<dbReference type="FunFam" id="1.25.40.10:FF:000158">
    <property type="entry name" value="pentatricopeptide repeat-containing protein At2g33680"/>
    <property type="match status" value="1"/>
</dbReference>
<evidence type="ECO:0000256" key="1">
    <source>
        <dbReference type="ARBA" id="ARBA00022737"/>
    </source>
</evidence>
<gene>
    <name evidence="3" type="ORF">SELMODRAFT_135885</name>
</gene>
<evidence type="ECO:0000313" key="4">
    <source>
        <dbReference type="Proteomes" id="UP000001514"/>
    </source>
</evidence>
<dbReference type="GO" id="GO:0048731">
    <property type="term" value="P:system development"/>
    <property type="evidence" value="ECO:0007669"/>
    <property type="project" value="UniProtKB-ARBA"/>
</dbReference>
<dbReference type="Gene3D" id="1.25.40.10">
    <property type="entry name" value="Tetratricopeptide repeat domain"/>
    <property type="match status" value="2"/>
</dbReference>
<dbReference type="eggNOG" id="KOG4197">
    <property type="taxonomic scope" value="Eukaryota"/>
</dbReference>
<accession>D8TAW0</accession>
<feature type="repeat" description="PPR" evidence="2">
    <location>
        <begin position="5"/>
        <end position="39"/>
    </location>
</feature>
<dbReference type="Gramene" id="EFJ06194">
    <property type="protein sequence ID" value="EFJ06194"/>
    <property type="gene ID" value="SELMODRAFT_135885"/>
</dbReference>
<dbReference type="AlphaFoldDB" id="D8TAW0"/>
<dbReference type="EMBL" id="GL377705">
    <property type="protein sequence ID" value="EFJ06194.1"/>
    <property type="molecule type" value="Genomic_DNA"/>
</dbReference>
<evidence type="ECO:0008006" key="5">
    <source>
        <dbReference type="Google" id="ProtNLM"/>
    </source>
</evidence>
<dbReference type="OrthoDB" id="185373at2759"/>
<evidence type="ECO:0000256" key="2">
    <source>
        <dbReference type="PROSITE-ProRule" id="PRU00708"/>
    </source>
</evidence>
<dbReference type="HOGENOM" id="CLU_002706_0_0_1"/>
<dbReference type="InterPro" id="IPR046960">
    <property type="entry name" value="PPR_At4g14850-like_plant"/>
</dbReference>
<dbReference type="Pfam" id="PF01535">
    <property type="entry name" value="PPR"/>
    <property type="match status" value="4"/>
</dbReference>
<dbReference type="InterPro" id="IPR011990">
    <property type="entry name" value="TPR-like_helical_dom_sf"/>
</dbReference>
<dbReference type="STRING" id="88036.D8TAW0"/>
<dbReference type="FunFam" id="1.25.40.10:FF:000125">
    <property type="entry name" value="Pentatricopeptide repeat-containing protein"/>
    <property type="match status" value="1"/>
</dbReference>
<dbReference type="KEGG" id="smo:SELMODRAFT_135885"/>
<name>D8TAW0_SELML</name>
<keyword evidence="1" id="KW-0677">Repeat</keyword>
<dbReference type="GO" id="GO:0003723">
    <property type="term" value="F:RNA binding"/>
    <property type="evidence" value="ECO:0007669"/>
    <property type="project" value="InterPro"/>
</dbReference>
<dbReference type="InParanoid" id="D8TAW0"/>
<sequence length="246" mass="27223">MKERSIVSWTAMLCAYAQNGHLEDARQVFDAMPERDVVSYNAMLAAYTQRGHMDEASQVFFGMEERSSVSWNCIACGYAQDGHIDAATRVFLAMPELSVVSWTVMLCAYAHTGQWTDALDLFSSMKMTTMPDDVAFLCVLLACNHAGSVRSGCSHFFSMAPDYNVTPRKQHYSLMLDLLSRGGYLDDAGELVANMPFAPDARDWTSLLGSGKTGKEDYGARAARGVLELDPHKDGTYVLLANYLQH</sequence>
<feature type="repeat" description="PPR" evidence="2">
    <location>
        <begin position="98"/>
        <end position="132"/>
    </location>
</feature>
<dbReference type="Proteomes" id="UP000001514">
    <property type="component" value="Unassembled WGS sequence"/>
</dbReference>
<reference evidence="3 4" key="1">
    <citation type="journal article" date="2011" name="Science">
        <title>The Selaginella genome identifies genetic changes associated with the evolution of vascular plants.</title>
        <authorList>
            <person name="Banks J.A."/>
            <person name="Nishiyama T."/>
            <person name="Hasebe M."/>
            <person name="Bowman J.L."/>
            <person name="Gribskov M."/>
            <person name="dePamphilis C."/>
            <person name="Albert V.A."/>
            <person name="Aono N."/>
            <person name="Aoyama T."/>
            <person name="Ambrose B.A."/>
            <person name="Ashton N.W."/>
            <person name="Axtell M.J."/>
            <person name="Barker E."/>
            <person name="Barker M.S."/>
            <person name="Bennetzen J.L."/>
            <person name="Bonawitz N.D."/>
            <person name="Chapple C."/>
            <person name="Cheng C."/>
            <person name="Correa L.G."/>
            <person name="Dacre M."/>
            <person name="DeBarry J."/>
            <person name="Dreyer I."/>
            <person name="Elias M."/>
            <person name="Engstrom E.M."/>
            <person name="Estelle M."/>
            <person name="Feng L."/>
            <person name="Finet C."/>
            <person name="Floyd S.K."/>
            <person name="Frommer W.B."/>
            <person name="Fujita T."/>
            <person name="Gramzow L."/>
            <person name="Gutensohn M."/>
            <person name="Harholt J."/>
            <person name="Hattori M."/>
            <person name="Heyl A."/>
            <person name="Hirai T."/>
            <person name="Hiwatashi Y."/>
            <person name="Ishikawa M."/>
            <person name="Iwata M."/>
            <person name="Karol K.G."/>
            <person name="Koehler B."/>
            <person name="Kolukisaoglu U."/>
            <person name="Kubo M."/>
            <person name="Kurata T."/>
            <person name="Lalonde S."/>
            <person name="Li K."/>
            <person name="Li Y."/>
            <person name="Litt A."/>
            <person name="Lyons E."/>
            <person name="Manning G."/>
            <person name="Maruyama T."/>
            <person name="Michael T.P."/>
            <person name="Mikami K."/>
            <person name="Miyazaki S."/>
            <person name="Morinaga S."/>
            <person name="Murata T."/>
            <person name="Mueller-Roeber B."/>
            <person name="Nelson D.R."/>
            <person name="Obara M."/>
            <person name="Oguri Y."/>
            <person name="Olmstead R.G."/>
            <person name="Onodera N."/>
            <person name="Petersen B.L."/>
            <person name="Pils B."/>
            <person name="Prigge M."/>
            <person name="Rensing S.A."/>
            <person name="Riano-Pachon D.M."/>
            <person name="Roberts A.W."/>
            <person name="Sato Y."/>
            <person name="Scheller H.V."/>
            <person name="Schulz B."/>
            <person name="Schulz C."/>
            <person name="Shakirov E.V."/>
            <person name="Shibagaki N."/>
            <person name="Shinohara N."/>
            <person name="Shippen D.E."/>
            <person name="Soerensen I."/>
            <person name="Sotooka R."/>
            <person name="Sugimoto N."/>
            <person name="Sugita M."/>
            <person name="Sumikawa N."/>
            <person name="Tanurdzic M."/>
            <person name="Theissen G."/>
            <person name="Ulvskov P."/>
            <person name="Wakazuki S."/>
            <person name="Weng J.K."/>
            <person name="Willats W.W."/>
            <person name="Wipf D."/>
            <person name="Wolf P.G."/>
            <person name="Yang L."/>
            <person name="Zimmer A.D."/>
            <person name="Zhu Q."/>
            <person name="Mitros T."/>
            <person name="Hellsten U."/>
            <person name="Loque D."/>
            <person name="Otillar R."/>
            <person name="Salamov A."/>
            <person name="Schmutz J."/>
            <person name="Shapiro H."/>
            <person name="Lindquist E."/>
            <person name="Lucas S."/>
            <person name="Rokhsar D."/>
            <person name="Grigoriev I.V."/>
        </authorList>
    </citation>
    <scope>NUCLEOTIDE SEQUENCE [LARGE SCALE GENOMIC DNA]</scope>
</reference>
<protein>
    <recommendedName>
        <fullName evidence="5">Pentacotripeptide-repeat region of PRORP domain-containing protein</fullName>
    </recommendedName>
</protein>
<evidence type="ECO:0000313" key="3">
    <source>
        <dbReference type="EMBL" id="EFJ06194.1"/>
    </source>
</evidence>
<dbReference type="PROSITE" id="PS51375">
    <property type="entry name" value="PPR"/>
    <property type="match status" value="2"/>
</dbReference>